<evidence type="ECO:0000313" key="2">
    <source>
        <dbReference type="Proteomes" id="UP000276215"/>
    </source>
</evidence>
<keyword evidence="2" id="KW-1185">Reference proteome</keyword>
<protein>
    <submittedName>
        <fullName evidence="1">Uncharacterized protein</fullName>
    </submittedName>
</protein>
<sequence length="112" mass="11741">MSECGLRECASDRAAIQQAVIFGYQVCSKKGFIEFPYADGLASSLGIKVPANVTLPDRVTIAANGVGGAPSFPILDEDGDRMMFGSAAWKTLPEGSVLVLALLLTAGFMAVR</sequence>
<dbReference type="Proteomes" id="UP000276215">
    <property type="component" value="Unassembled WGS sequence"/>
</dbReference>
<dbReference type="EMBL" id="ML120390">
    <property type="protein sequence ID" value="RPA99030.1"/>
    <property type="molecule type" value="Genomic_DNA"/>
</dbReference>
<gene>
    <name evidence="1" type="ORF">L873DRAFT_1768177</name>
</gene>
<organism evidence="1 2">
    <name type="scientific">Choiromyces venosus 120613-1</name>
    <dbReference type="NCBI Taxonomy" id="1336337"/>
    <lineage>
        <taxon>Eukaryota</taxon>
        <taxon>Fungi</taxon>
        <taxon>Dikarya</taxon>
        <taxon>Ascomycota</taxon>
        <taxon>Pezizomycotina</taxon>
        <taxon>Pezizomycetes</taxon>
        <taxon>Pezizales</taxon>
        <taxon>Tuberaceae</taxon>
        <taxon>Choiromyces</taxon>
    </lineage>
</organism>
<dbReference type="AlphaFoldDB" id="A0A3N4JS94"/>
<name>A0A3N4JS94_9PEZI</name>
<reference evidence="1 2" key="1">
    <citation type="journal article" date="2018" name="Nat. Ecol. Evol.">
        <title>Pezizomycetes genomes reveal the molecular basis of ectomycorrhizal truffle lifestyle.</title>
        <authorList>
            <person name="Murat C."/>
            <person name="Payen T."/>
            <person name="Noel B."/>
            <person name="Kuo A."/>
            <person name="Morin E."/>
            <person name="Chen J."/>
            <person name="Kohler A."/>
            <person name="Krizsan K."/>
            <person name="Balestrini R."/>
            <person name="Da Silva C."/>
            <person name="Montanini B."/>
            <person name="Hainaut M."/>
            <person name="Levati E."/>
            <person name="Barry K.W."/>
            <person name="Belfiori B."/>
            <person name="Cichocki N."/>
            <person name="Clum A."/>
            <person name="Dockter R.B."/>
            <person name="Fauchery L."/>
            <person name="Guy J."/>
            <person name="Iotti M."/>
            <person name="Le Tacon F."/>
            <person name="Lindquist E.A."/>
            <person name="Lipzen A."/>
            <person name="Malagnac F."/>
            <person name="Mello A."/>
            <person name="Molinier V."/>
            <person name="Miyauchi S."/>
            <person name="Poulain J."/>
            <person name="Riccioni C."/>
            <person name="Rubini A."/>
            <person name="Sitrit Y."/>
            <person name="Splivallo R."/>
            <person name="Traeger S."/>
            <person name="Wang M."/>
            <person name="Zifcakova L."/>
            <person name="Wipf D."/>
            <person name="Zambonelli A."/>
            <person name="Paolocci F."/>
            <person name="Nowrousian M."/>
            <person name="Ottonello S."/>
            <person name="Baldrian P."/>
            <person name="Spatafora J.W."/>
            <person name="Henrissat B."/>
            <person name="Nagy L.G."/>
            <person name="Aury J.M."/>
            <person name="Wincker P."/>
            <person name="Grigoriev I.V."/>
            <person name="Bonfante P."/>
            <person name="Martin F.M."/>
        </authorList>
    </citation>
    <scope>NUCLEOTIDE SEQUENCE [LARGE SCALE GENOMIC DNA]</scope>
    <source>
        <strain evidence="1 2">120613-1</strain>
    </source>
</reference>
<proteinExistence type="predicted"/>
<dbReference type="OrthoDB" id="5313259at2759"/>
<evidence type="ECO:0000313" key="1">
    <source>
        <dbReference type="EMBL" id="RPA99030.1"/>
    </source>
</evidence>
<accession>A0A3N4JS94</accession>